<dbReference type="Proteomes" id="UP000297966">
    <property type="component" value="Unassembled WGS sequence"/>
</dbReference>
<evidence type="ECO:0000313" key="3">
    <source>
        <dbReference type="Proteomes" id="UP000297966"/>
    </source>
</evidence>
<dbReference type="AlphaFoldDB" id="A0A4Y9LVD1"/>
<protein>
    <submittedName>
        <fullName evidence="2">Uncharacterized protein</fullName>
    </submittedName>
</protein>
<keyword evidence="1" id="KW-0472">Membrane</keyword>
<accession>A0A4Y9LVD1</accession>
<gene>
    <name evidence="2" type="ORF">E4K65_19040</name>
</gene>
<comment type="caution">
    <text evidence="2">The sequence shown here is derived from an EMBL/GenBank/DDBJ whole genome shotgun (WGS) entry which is preliminary data.</text>
</comment>
<name>A0A4Y9LVD1_9BRAD</name>
<dbReference type="EMBL" id="SPQT01000010">
    <property type="protein sequence ID" value="TFV46807.1"/>
    <property type="molecule type" value="Genomic_DNA"/>
</dbReference>
<keyword evidence="3" id="KW-1185">Reference proteome</keyword>
<sequence>MPRRDRIIGIGRQMRVTIRRPSGYFSLIGGAIFSAGAAGSAGLVAAPCVCGSGRAGSGAGVVGRSPPGLDSAGVLF</sequence>
<keyword evidence="1" id="KW-1133">Transmembrane helix</keyword>
<organism evidence="2 3">
    <name type="scientific">Bradyrhizobium niftali</name>
    <dbReference type="NCBI Taxonomy" id="2560055"/>
    <lineage>
        <taxon>Bacteria</taxon>
        <taxon>Pseudomonadati</taxon>
        <taxon>Pseudomonadota</taxon>
        <taxon>Alphaproteobacteria</taxon>
        <taxon>Hyphomicrobiales</taxon>
        <taxon>Nitrobacteraceae</taxon>
        <taxon>Bradyrhizobium</taxon>
    </lineage>
</organism>
<keyword evidence="1" id="KW-0812">Transmembrane</keyword>
<evidence type="ECO:0000313" key="2">
    <source>
        <dbReference type="EMBL" id="TFV46807.1"/>
    </source>
</evidence>
<proteinExistence type="predicted"/>
<evidence type="ECO:0000256" key="1">
    <source>
        <dbReference type="SAM" id="Phobius"/>
    </source>
</evidence>
<reference evidence="2 3" key="1">
    <citation type="submission" date="2019-03" db="EMBL/GenBank/DDBJ databases">
        <title>Bradyrhizobium diversity isolated from nodules of Chamaecrista fasciculata.</title>
        <authorList>
            <person name="Klepa M.S."/>
            <person name="Urquiaga M.O."/>
            <person name="Hungria M."/>
            <person name="Delamuta J.R."/>
        </authorList>
    </citation>
    <scope>NUCLEOTIDE SEQUENCE [LARGE SCALE GENOMIC DNA]</scope>
    <source>
        <strain evidence="2 3">CNPSo 3448</strain>
    </source>
</reference>
<feature type="transmembrane region" description="Helical" evidence="1">
    <location>
        <begin position="21"/>
        <end position="45"/>
    </location>
</feature>